<protein>
    <recommendedName>
        <fullName evidence="3 8">Diaminopimelate epimerase</fullName>
        <shortName evidence="8">DAP epimerase</shortName>
        <ecNumber evidence="3 8">5.1.1.7</ecNumber>
    </recommendedName>
    <alternativeName>
        <fullName evidence="8">PLP-independent amino acid racemase</fullName>
    </alternativeName>
</protein>
<reference evidence="11" key="1">
    <citation type="journal article" date="2019" name="Int. J. Syst. Evol. Microbiol.">
        <title>The Global Catalogue of Microorganisms (GCM) 10K type strain sequencing project: providing services to taxonomists for standard genome sequencing and annotation.</title>
        <authorList>
            <consortium name="The Broad Institute Genomics Platform"/>
            <consortium name="The Broad Institute Genome Sequencing Center for Infectious Disease"/>
            <person name="Wu L."/>
            <person name="Ma J."/>
        </authorList>
    </citation>
    <scope>NUCLEOTIDE SEQUENCE [LARGE SCALE GENOMIC DNA]</scope>
    <source>
        <strain evidence="11">CCM 8604</strain>
    </source>
</reference>
<dbReference type="GO" id="GO:0008837">
    <property type="term" value="F:diaminopimelate epimerase activity"/>
    <property type="evidence" value="ECO:0007669"/>
    <property type="project" value="UniProtKB-EC"/>
</dbReference>
<dbReference type="PANTHER" id="PTHR31689:SF0">
    <property type="entry name" value="DIAMINOPIMELATE EPIMERASE"/>
    <property type="match status" value="1"/>
</dbReference>
<feature type="binding site" evidence="8">
    <location>
        <begin position="92"/>
        <end position="93"/>
    </location>
    <ligand>
        <name>substrate</name>
    </ligand>
</feature>
<feature type="binding site" evidence="8">
    <location>
        <position position="176"/>
    </location>
    <ligand>
        <name>substrate</name>
    </ligand>
</feature>
<evidence type="ECO:0000313" key="11">
    <source>
        <dbReference type="Proteomes" id="UP001597036"/>
    </source>
</evidence>
<keyword evidence="4 8" id="KW-0028">Amino-acid biosynthesis</keyword>
<evidence type="ECO:0000313" key="10">
    <source>
        <dbReference type="EMBL" id="MFD0705209.1"/>
    </source>
</evidence>
<dbReference type="PROSITE" id="PS01326">
    <property type="entry name" value="DAP_EPIMERASE"/>
    <property type="match status" value="1"/>
</dbReference>
<feature type="binding site" evidence="8">
    <location>
        <begin position="252"/>
        <end position="253"/>
    </location>
    <ligand>
        <name>substrate</name>
    </ligand>
</feature>
<comment type="pathway">
    <text evidence="1 8">Amino-acid biosynthesis; L-lysine biosynthesis via DAP pathway; DL-2,6-diaminopimelate from LL-2,6-diaminopimelate: step 1/1.</text>
</comment>
<comment type="similarity">
    <text evidence="2 8">Belongs to the diaminopimelate epimerase family.</text>
</comment>
<feature type="site" description="Could be important to modulate the pK values of the two catalytic cysteine residues" evidence="8">
    <location>
        <position position="178"/>
    </location>
</feature>
<organism evidence="10 11">
    <name type="scientific">Alloscardovia venturai</name>
    <dbReference type="NCBI Taxonomy" id="1769421"/>
    <lineage>
        <taxon>Bacteria</taxon>
        <taxon>Bacillati</taxon>
        <taxon>Actinomycetota</taxon>
        <taxon>Actinomycetes</taxon>
        <taxon>Bifidobacteriales</taxon>
        <taxon>Bifidobacteriaceae</taxon>
        <taxon>Alloscardovia</taxon>
    </lineage>
</organism>
<evidence type="ECO:0000256" key="4">
    <source>
        <dbReference type="ARBA" id="ARBA00022605"/>
    </source>
</evidence>
<comment type="catalytic activity">
    <reaction evidence="7 8">
        <text>(2S,6S)-2,6-diaminopimelate = meso-2,6-diaminopimelate</text>
        <dbReference type="Rhea" id="RHEA:15393"/>
        <dbReference type="ChEBI" id="CHEBI:57609"/>
        <dbReference type="ChEBI" id="CHEBI:57791"/>
        <dbReference type="EC" id="5.1.1.7"/>
    </reaction>
</comment>
<evidence type="ECO:0000256" key="8">
    <source>
        <dbReference type="HAMAP-Rule" id="MF_00197"/>
    </source>
</evidence>
<feature type="active site" description="Proton acceptor" evidence="8">
    <location>
        <position position="261"/>
    </location>
</feature>
<dbReference type="Pfam" id="PF01678">
    <property type="entry name" value="DAP_epimerase"/>
    <property type="match status" value="2"/>
</dbReference>
<feature type="binding site" evidence="8">
    <location>
        <position position="228"/>
    </location>
    <ligand>
        <name>substrate</name>
    </ligand>
</feature>
<dbReference type="Proteomes" id="UP001597036">
    <property type="component" value="Unassembled WGS sequence"/>
</dbReference>
<keyword evidence="5 8" id="KW-0457">Lysine biosynthesis</keyword>
<dbReference type="EC" id="5.1.1.7" evidence="3 8"/>
<dbReference type="HAMAP" id="MF_00197">
    <property type="entry name" value="DAP_epimerase"/>
    <property type="match status" value="1"/>
</dbReference>
<evidence type="ECO:0000256" key="7">
    <source>
        <dbReference type="ARBA" id="ARBA00051712"/>
    </source>
</evidence>
<evidence type="ECO:0000256" key="9">
    <source>
        <dbReference type="PROSITE-ProRule" id="PRU10125"/>
    </source>
</evidence>
<keyword evidence="6 8" id="KW-0413">Isomerase</keyword>
<evidence type="ECO:0000256" key="3">
    <source>
        <dbReference type="ARBA" id="ARBA00013080"/>
    </source>
</evidence>
<comment type="function">
    <text evidence="8">Catalyzes the stereoinversion of LL-2,6-diaminopimelate (L,L-DAP) to meso-diaminopimelate (meso-DAP), a precursor of L-lysine and an essential component of the bacterial peptidoglycan.</text>
</comment>
<dbReference type="InterPro" id="IPR018510">
    <property type="entry name" value="DAP_epimerase_AS"/>
</dbReference>
<name>A0ABW2Y6K1_9BIFI</name>
<evidence type="ECO:0000256" key="2">
    <source>
        <dbReference type="ARBA" id="ARBA00010219"/>
    </source>
</evidence>
<dbReference type="RefSeq" id="WP_377938903.1">
    <property type="nucleotide sequence ID" value="NZ_JBHTHQ010000021.1"/>
</dbReference>
<evidence type="ECO:0000256" key="5">
    <source>
        <dbReference type="ARBA" id="ARBA00023154"/>
    </source>
</evidence>
<comment type="subunit">
    <text evidence="8">Homodimer.</text>
</comment>
<comment type="caution">
    <text evidence="10">The sequence shown here is derived from an EMBL/GenBank/DDBJ whole genome shotgun (WGS) entry which is preliminary data.</text>
</comment>
<comment type="subcellular location">
    <subcellularLocation>
        <location evidence="8">Cytoplasm</location>
    </subcellularLocation>
</comment>
<proteinExistence type="inferred from homology"/>
<accession>A0ABW2Y6K1</accession>
<sequence>MTYPSTVIKGHGTGNDFVLYLDEAGKYEPDEEEIRFLCNRHFGIGADGLIRLTKPEFVSDLDDEAVTDLYNAGALWFMDYRNADGSLAEMCGNGTRVTAALAIRYGLATVTKDEPFMLGTRAGVKVLTRLGQVEGLGKDVFTIDMGPWKMGEQGEFLVSIPGAEGSCRGTFVDMGNPHVVSVVKEPVEFAFDGYGMSMSIEINDMPDIEELDLTRTPVVEPVLSAGQNAEFVRIDSIDTHADAGYATMRVNERGAGETLSCGTGLCAAGVVLRARTGINNWTITVPGGTLTVSVLPDRVYLTGDARLVAQVKLWS</sequence>
<feature type="active site" description="Proton donor" evidence="8">
    <location>
        <position position="91"/>
    </location>
</feature>
<feature type="site" description="Could be important to modulate the pK values of the two catalytic cysteine residues" evidence="8">
    <location>
        <position position="252"/>
    </location>
</feature>
<keyword evidence="11" id="KW-1185">Reference proteome</keyword>
<dbReference type="NCBIfam" id="TIGR00652">
    <property type="entry name" value="DapF"/>
    <property type="match status" value="1"/>
</dbReference>
<comment type="caution">
    <text evidence="8">Lacks conserved residue(s) required for the propagation of feature annotation.</text>
</comment>
<evidence type="ECO:0000256" key="6">
    <source>
        <dbReference type="ARBA" id="ARBA00023235"/>
    </source>
</evidence>
<keyword evidence="8" id="KW-0963">Cytoplasm</keyword>
<dbReference type="EMBL" id="JBHTHQ010000021">
    <property type="protein sequence ID" value="MFD0705209.1"/>
    <property type="molecule type" value="Genomic_DNA"/>
</dbReference>
<feature type="active site" evidence="9">
    <location>
        <position position="91"/>
    </location>
</feature>
<dbReference type="Gene3D" id="3.10.310.10">
    <property type="entry name" value="Diaminopimelate Epimerase, Chain A, domain 1"/>
    <property type="match status" value="2"/>
</dbReference>
<feature type="binding site" evidence="8">
    <location>
        <position position="15"/>
    </location>
    <ligand>
        <name>substrate</name>
    </ligand>
</feature>
<feature type="binding site" evidence="8">
    <location>
        <position position="82"/>
    </location>
    <ligand>
        <name>substrate</name>
    </ligand>
</feature>
<dbReference type="PANTHER" id="PTHR31689">
    <property type="entry name" value="DIAMINOPIMELATE EPIMERASE, CHLOROPLASTIC"/>
    <property type="match status" value="1"/>
</dbReference>
<feature type="binding site" evidence="8">
    <location>
        <begin position="262"/>
        <end position="263"/>
    </location>
    <ligand>
        <name>substrate</name>
    </ligand>
</feature>
<evidence type="ECO:0000256" key="1">
    <source>
        <dbReference type="ARBA" id="ARBA00005196"/>
    </source>
</evidence>
<dbReference type="InterPro" id="IPR001653">
    <property type="entry name" value="DAP_epimerase_DapF"/>
</dbReference>
<dbReference type="SUPFAM" id="SSF54506">
    <property type="entry name" value="Diaminopimelate epimerase-like"/>
    <property type="match status" value="2"/>
</dbReference>
<gene>
    <name evidence="8 10" type="primary">dapF</name>
    <name evidence="10" type="ORF">ACFQY8_05565</name>
</gene>